<gene>
    <name evidence="1" type="ORF">CTI12_AA440530</name>
</gene>
<dbReference type="Proteomes" id="UP000245207">
    <property type="component" value="Unassembled WGS sequence"/>
</dbReference>
<reference evidence="1 2" key="1">
    <citation type="journal article" date="2018" name="Mol. Plant">
        <title>The genome of Artemisia annua provides insight into the evolution of Asteraceae family and artemisinin biosynthesis.</title>
        <authorList>
            <person name="Shen Q."/>
            <person name="Zhang L."/>
            <person name="Liao Z."/>
            <person name="Wang S."/>
            <person name="Yan T."/>
            <person name="Shi P."/>
            <person name="Liu M."/>
            <person name="Fu X."/>
            <person name="Pan Q."/>
            <person name="Wang Y."/>
            <person name="Lv Z."/>
            <person name="Lu X."/>
            <person name="Zhang F."/>
            <person name="Jiang W."/>
            <person name="Ma Y."/>
            <person name="Chen M."/>
            <person name="Hao X."/>
            <person name="Li L."/>
            <person name="Tang Y."/>
            <person name="Lv G."/>
            <person name="Zhou Y."/>
            <person name="Sun X."/>
            <person name="Brodelius P.E."/>
            <person name="Rose J.K.C."/>
            <person name="Tang K."/>
        </authorList>
    </citation>
    <scope>NUCLEOTIDE SEQUENCE [LARGE SCALE GENOMIC DNA]</scope>
    <source>
        <strain evidence="2">cv. Huhao1</strain>
        <tissue evidence="1">Leaf</tissue>
    </source>
</reference>
<dbReference type="OrthoDB" id="1739844at2759"/>
<proteinExistence type="predicted"/>
<evidence type="ECO:0000313" key="1">
    <source>
        <dbReference type="EMBL" id="PWA53990.1"/>
    </source>
</evidence>
<dbReference type="PANTHER" id="PTHR36722">
    <property type="entry name" value="TYPE 2 DNA TOPOISOMERASE 6 SUBUNIT B-LIKE"/>
    <property type="match status" value="1"/>
</dbReference>
<dbReference type="GO" id="GO:0000793">
    <property type="term" value="C:condensed chromosome"/>
    <property type="evidence" value="ECO:0007669"/>
    <property type="project" value="TreeGrafter"/>
</dbReference>
<organism evidence="1 2">
    <name type="scientific">Artemisia annua</name>
    <name type="common">Sweet wormwood</name>
    <dbReference type="NCBI Taxonomy" id="35608"/>
    <lineage>
        <taxon>Eukaryota</taxon>
        <taxon>Viridiplantae</taxon>
        <taxon>Streptophyta</taxon>
        <taxon>Embryophyta</taxon>
        <taxon>Tracheophyta</taxon>
        <taxon>Spermatophyta</taxon>
        <taxon>Magnoliopsida</taxon>
        <taxon>eudicotyledons</taxon>
        <taxon>Gunneridae</taxon>
        <taxon>Pentapetalae</taxon>
        <taxon>asterids</taxon>
        <taxon>campanulids</taxon>
        <taxon>Asterales</taxon>
        <taxon>Asteraceae</taxon>
        <taxon>Asteroideae</taxon>
        <taxon>Anthemideae</taxon>
        <taxon>Artemisiinae</taxon>
        <taxon>Artemisia</taxon>
    </lineage>
</organism>
<dbReference type="GO" id="GO:0042138">
    <property type="term" value="P:meiotic DNA double-strand break formation"/>
    <property type="evidence" value="ECO:0007669"/>
    <property type="project" value="InterPro"/>
</dbReference>
<dbReference type="EMBL" id="PKPP01007230">
    <property type="protein sequence ID" value="PWA53990.1"/>
    <property type="molecule type" value="Genomic_DNA"/>
</dbReference>
<dbReference type="PANTHER" id="PTHR36722:SF1">
    <property type="entry name" value="TYPE 2 DNA TOPOISOMERASE 6 SUBUNIT B-LIKE"/>
    <property type="match status" value="1"/>
</dbReference>
<dbReference type="GO" id="GO:0030674">
    <property type="term" value="F:protein-macromolecule adaptor activity"/>
    <property type="evidence" value="ECO:0007669"/>
    <property type="project" value="TreeGrafter"/>
</dbReference>
<name>A0A2U1LYF7_ARTAN</name>
<comment type="caution">
    <text evidence="1">The sequence shown here is derived from an EMBL/GenBank/DDBJ whole genome shotgun (WGS) entry which is preliminary data.</text>
</comment>
<sequence length="77" mass="8676">MKVPKIGIELIVDKGEPEQQSVNVIVVNECIDLPSEENSQCLKSGIMEYVLKHGNQFDSRCYSCFPIGKYMIKDAPQ</sequence>
<dbReference type="InterPro" id="IPR034566">
    <property type="entry name" value="MTOPVIB_plant"/>
</dbReference>
<protein>
    <submittedName>
        <fullName evidence="1">Uncharacterized protein</fullName>
    </submittedName>
</protein>
<keyword evidence="2" id="KW-1185">Reference proteome</keyword>
<accession>A0A2U1LYF7</accession>
<dbReference type="AlphaFoldDB" id="A0A2U1LYF7"/>
<dbReference type="GO" id="GO:0007131">
    <property type="term" value="P:reciprocal meiotic recombination"/>
    <property type="evidence" value="ECO:0007669"/>
    <property type="project" value="TreeGrafter"/>
</dbReference>
<dbReference type="STRING" id="35608.A0A2U1LYF7"/>
<evidence type="ECO:0000313" key="2">
    <source>
        <dbReference type="Proteomes" id="UP000245207"/>
    </source>
</evidence>